<name>A0A1H3M0I3_9ACTN</name>
<dbReference type="STRING" id="405436.SAMN05444365_103165"/>
<dbReference type="RefSeq" id="WP_217634829.1">
    <property type="nucleotide sequence ID" value="NZ_FNPH01000003.1"/>
</dbReference>
<dbReference type="Gene3D" id="2.30.110.10">
    <property type="entry name" value="Electron Transport, Fmn-binding Protein, Chain A"/>
    <property type="match status" value="1"/>
</dbReference>
<organism evidence="1 2">
    <name type="scientific">Micromonospora pattaloongensis</name>
    <dbReference type="NCBI Taxonomy" id="405436"/>
    <lineage>
        <taxon>Bacteria</taxon>
        <taxon>Bacillati</taxon>
        <taxon>Actinomycetota</taxon>
        <taxon>Actinomycetes</taxon>
        <taxon>Micromonosporales</taxon>
        <taxon>Micromonosporaceae</taxon>
        <taxon>Micromonospora</taxon>
    </lineage>
</organism>
<dbReference type="InterPro" id="IPR012349">
    <property type="entry name" value="Split_barrel_FMN-bd"/>
</dbReference>
<protein>
    <submittedName>
        <fullName evidence="1">Deazaflavin-dependent oxidoreductase, nitroreductase family</fullName>
    </submittedName>
</protein>
<gene>
    <name evidence="1" type="ORF">SAMN05444365_103165</name>
</gene>
<evidence type="ECO:0000313" key="2">
    <source>
        <dbReference type="Proteomes" id="UP000242415"/>
    </source>
</evidence>
<proteinExistence type="predicted"/>
<accession>A0A1H3M0I3</accession>
<dbReference type="InterPro" id="IPR004378">
    <property type="entry name" value="F420H2_quin_Rdtase"/>
</dbReference>
<sequence length="160" mass="17896">MSAERTVKEYRRGRWLRPENVLMSALVRAGLVPSSYVLTTKGRKTGRMRSNPVTIVEYDGRRWLVAPYGPVPWVRNARAAGRVSLSRRLETRHYAIREASAIEAGPVLRRYVAVATATRQYFQADKDAPVEQFVAEANRHPVFELIPVGADAGPPAPRAV</sequence>
<dbReference type="Pfam" id="PF04075">
    <property type="entry name" value="F420H2_quin_red"/>
    <property type="match status" value="1"/>
</dbReference>
<keyword evidence="2" id="KW-1185">Reference proteome</keyword>
<dbReference type="NCBIfam" id="TIGR00026">
    <property type="entry name" value="hi_GC_TIGR00026"/>
    <property type="match status" value="1"/>
</dbReference>
<dbReference type="EMBL" id="FNPH01000003">
    <property type="protein sequence ID" value="SDY69794.1"/>
    <property type="molecule type" value="Genomic_DNA"/>
</dbReference>
<evidence type="ECO:0000313" key="1">
    <source>
        <dbReference type="EMBL" id="SDY69794.1"/>
    </source>
</evidence>
<reference evidence="2" key="1">
    <citation type="submission" date="2016-10" db="EMBL/GenBank/DDBJ databases">
        <authorList>
            <person name="Varghese N."/>
            <person name="Submissions S."/>
        </authorList>
    </citation>
    <scope>NUCLEOTIDE SEQUENCE [LARGE SCALE GENOMIC DNA]</scope>
    <source>
        <strain evidence="2">DSM 45245</strain>
    </source>
</reference>
<dbReference type="GO" id="GO:0016491">
    <property type="term" value="F:oxidoreductase activity"/>
    <property type="evidence" value="ECO:0007669"/>
    <property type="project" value="InterPro"/>
</dbReference>
<dbReference type="AlphaFoldDB" id="A0A1H3M0I3"/>
<dbReference type="Proteomes" id="UP000242415">
    <property type="component" value="Unassembled WGS sequence"/>
</dbReference>